<evidence type="ECO:0000313" key="3">
    <source>
        <dbReference type="Proteomes" id="UP000500882"/>
    </source>
</evidence>
<reference evidence="2" key="2">
    <citation type="submission" date="2021-06" db="EMBL/GenBank/DDBJ databases">
        <title>Interrogation of the integrated mobile genetic elements in gut-associated Bacteroides with a consensus prediction approach.</title>
        <authorList>
            <person name="Campbell D.E."/>
            <person name="Leigh J.R."/>
            <person name="Kim T."/>
            <person name="England W."/>
            <person name="Whitaker R.J."/>
            <person name="Degnan P.H."/>
        </authorList>
    </citation>
    <scope>NUCLEOTIDE SEQUENCE</scope>
    <source>
        <strain evidence="2">VPI-3443</strain>
    </source>
</reference>
<dbReference type="RefSeq" id="WP_022471273.1">
    <property type="nucleotide sequence ID" value="NZ_BQNY01000003.1"/>
</dbReference>
<gene>
    <name evidence="1" type="ORF">BatF92_22670</name>
    <name evidence="2" type="ORF">KQP74_21235</name>
</gene>
<sequence>MLQRMEAERQVCTDVETTSLKEGIEAVFSPGNIDDDCDRIAGLLYPYKVQIGEMLDKGEYHEAFTLFYEILESLSYHFVKDEHYCHFDDMYSPDYTCGDMLDVIVRKVKEEVVAESDLKYLSEVMDKIAQMDAYEDYGCPFVISDWKRFLRESSVGNSNNKKYKER</sequence>
<name>A0A679HKU7_BACT4</name>
<dbReference type="EMBL" id="AP022660">
    <property type="protein sequence ID" value="BCA50325.1"/>
    <property type="molecule type" value="Genomic_DNA"/>
</dbReference>
<evidence type="ECO:0000313" key="1">
    <source>
        <dbReference type="EMBL" id="BCA50325.1"/>
    </source>
</evidence>
<dbReference type="Proteomes" id="UP000500882">
    <property type="component" value="Chromosome"/>
</dbReference>
<accession>A0A679HKU7</accession>
<dbReference type="AlphaFoldDB" id="A0A679HKU7"/>
<reference evidence="1 3" key="1">
    <citation type="submission" date="2020-02" db="EMBL/GenBank/DDBJ databases">
        <title>Whole-genome sequencing and comparative analysis of the genomes of Bacteroides thetaiotaomicron and Escherichia coli isolated from a healthy resident in Vietnam.</title>
        <authorList>
            <person name="Mohsin M."/>
            <person name="Tanaka K."/>
            <person name="Kawahara R."/>
            <person name="Kondo S."/>
            <person name="Noguchi H."/>
            <person name="Motooka D."/>
            <person name="Nakamura S."/>
            <person name="Khong D.T."/>
            <person name="Nguyen T.N."/>
            <person name="Tran H.T."/>
            <person name="Yamamoto Y."/>
        </authorList>
    </citation>
    <scope>NUCLEOTIDE SEQUENCE [LARGE SCALE GENOMIC DNA]</scope>
    <source>
        <strain evidence="1 3">F9-2</strain>
    </source>
</reference>
<dbReference type="EMBL" id="CP083685">
    <property type="protein sequence ID" value="UYU90426.1"/>
    <property type="molecule type" value="Genomic_DNA"/>
</dbReference>
<protein>
    <submittedName>
        <fullName evidence="1">Uncharacterized protein</fullName>
    </submittedName>
</protein>
<evidence type="ECO:0000313" key="2">
    <source>
        <dbReference type="EMBL" id="UYU90426.1"/>
    </source>
</evidence>
<organism evidence="1 3">
    <name type="scientific">Bacteroides thetaiotaomicron</name>
    <dbReference type="NCBI Taxonomy" id="818"/>
    <lineage>
        <taxon>Bacteria</taxon>
        <taxon>Pseudomonadati</taxon>
        <taxon>Bacteroidota</taxon>
        <taxon>Bacteroidia</taxon>
        <taxon>Bacteroidales</taxon>
        <taxon>Bacteroidaceae</taxon>
        <taxon>Bacteroides</taxon>
    </lineage>
</organism>
<dbReference type="Proteomes" id="UP001162960">
    <property type="component" value="Chromosome"/>
</dbReference>
<proteinExistence type="predicted"/>